<keyword evidence="3" id="KW-0158">Chromosome</keyword>
<dbReference type="GO" id="GO:0000070">
    <property type="term" value="P:mitotic sister chromatid segregation"/>
    <property type="evidence" value="ECO:0000318"/>
    <property type="project" value="GO_Central"/>
</dbReference>
<evidence type="ECO:0000256" key="8">
    <source>
        <dbReference type="ARBA" id="ARBA00023306"/>
    </source>
</evidence>
<dbReference type="GO" id="GO:0000444">
    <property type="term" value="C:MIS12/MIND type complex"/>
    <property type="evidence" value="ECO:0000318"/>
    <property type="project" value="GO_Central"/>
</dbReference>
<evidence type="ECO:0000313" key="15">
    <source>
        <dbReference type="Proteomes" id="UP000002051"/>
    </source>
</evidence>
<evidence type="ECO:0000256" key="9">
    <source>
        <dbReference type="ARBA" id="ARBA00023328"/>
    </source>
</evidence>
<dbReference type="EMBL" id="PSQE01000004">
    <property type="protein sequence ID" value="RHN63765.1"/>
    <property type="molecule type" value="Genomic_DNA"/>
</dbReference>
<dbReference type="GO" id="GO:0005634">
    <property type="term" value="C:nucleus"/>
    <property type="evidence" value="ECO:0007669"/>
    <property type="project" value="InterPro"/>
</dbReference>
<evidence type="ECO:0000256" key="5">
    <source>
        <dbReference type="ARBA" id="ARBA00022776"/>
    </source>
</evidence>
<evidence type="ECO:0000256" key="3">
    <source>
        <dbReference type="ARBA" id="ARBA00022454"/>
    </source>
</evidence>
<protein>
    <submittedName>
        <fullName evidence="12">Kinetochore-like protein</fullName>
    </submittedName>
    <submittedName>
        <fullName evidence="13">Putative centromere protein Mis12</fullName>
    </submittedName>
</protein>
<reference evidence="14" key="3">
    <citation type="submission" date="2015-04" db="UniProtKB">
        <authorList>
            <consortium name="EnsemblPlants"/>
        </authorList>
    </citation>
    <scope>IDENTIFICATION</scope>
    <source>
        <strain evidence="14">cv. Jemalong A17</strain>
    </source>
</reference>
<organism evidence="12 15">
    <name type="scientific">Medicago truncatula</name>
    <name type="common">Barrel medic</name>
    <name type="synonym">Medicago tribuloides</name>
    <dbReference type="NCBI Taxonomy" id="3880"/>
    <lineage>
        <taxon>Eukaryota</taxon>
        <taxon>Viridiplantae</taxon>
        <taxon>Streptophyta</taxon>
        <taxon>Embryophyta</taxon>
        <taxon>Tracheophyta</taxon>
        <taxon>Spermatophyta</taxon>
        <taxon>Magnoliopsida</taxon>
        <taxon>eudicotyledons</taxon>
        <taxon>Gunneridae</taxon>
        <taxon>Pentapetalae</taxon>
        <taxon>rosids</taxon>
        <taxon>fabids</taxon>
        <taxon>Fabales</taxon>
        <taxon>Fabaceae</taxon>
        <taxon>Papilionoideae</taxon>
        <taxon>50 kb inversion clade</taxon>
        <taxon>NPAAA clade</taxon>
        <taxon>Hologalegina</taxon>
        <taxon>IRL clade</taxon>
        <taxon>Trifolieae</taxon>
        <taxon>Medicago</taxon>
    </lineage>
</organism>
<sequence>MAGMEGSMSSESDAIFESVMNLNPQLFFNEVLNTVDDFVLDTFDFYFQEASTKLNAEATQRSQHLTQGVDCIRQKVQSVLDQKLTVWEKYCLYHCFSLPQGFQLPNTLNGETSGNDINPGSTSDPELDAQLESLRKKLAEVGKESEMLNQEIHALESQSSHNARYINEAVQLFEQNSYTELFQEIMTTASELRMKMGKLNTNMIEETGKVKAKRIDNNKMDISAIYASKGLSNTKFEDLQEYVTLMKST</sequence>
<keyword evidence="15" id="KW-1185">Reference proteome</keyword>
<keyword evidence="6" id="KW-0995">Kinetochore</keyword>
<evidence type="ECO:0000256" key="4">
    <source>
        <dbReference type="ARBA" id="ARBA00022618"/>
    </source>
</evidence>
<dbReference type="HOGENOM" id="CLU_101939_0_0_1"/>
<evidence type="ECO:0000313" key="13">
    <source>
        <dbReference type="EMBL" id="RHN63765.1"/>
    </source>
</evidence>
<keyword evidence="9" id="KW-0137">Centromere</keyword>
<feature type="compositionally biased region" description="Polar residues" evidence="11">
    <location>
        <begin position="107"/>
        <end position="124"/>
    </location>
</feature>
<reference evidence="12 15" key="2">
    <citation type="journal article" date="2014" name="BMC Genomics">
        <title>An improved genome release (version Mt4.0) for the model legume Medicago truncatula.</title>
        <authorList>
            <person name="Tang H."/>
            <person name="Krishnakumar V."/>
            <person name="Bidwell S."/>
            <person name="Rosen B."/>
            <person name="Chan A."/>
            <person name="Zhou S."/>
            <person name="Gentzbittel L."/>
            <person name="Childs K.L."/>
            <person name="Yandell M."/>
            <person name="Gundlach H."/>
            <person name="Mayer K.F."/>
            <person name="Schwartz D.C."/>
            <person name="Town C.D."/>
        </authorList>
    </citation>
    <scope>GENOME REANNOTATION</scope>
    <source>
        <strain evidence="14 15">cv. Jemalong A17</strain>
    </source>
</reference>
<reference evidence="13" key="5">
    <citation type="journal article" date="2018" name="Nat. Plants">
        <title>Whole-genome landscape of Medicago truncatula symbiotic genes.</title>
        <authorList>
            <person name="Pecrix Y."/>
            <person name="Gamas P."/>
            <person name="Carrere S."/>
        </authorList>
    </citation>
    <scope>NUCLEOTIDE SEQUENCE</scope>
    <source>
        <tissue evidence="13">Leaves</tissue>
    </source>
</reference>
<evidence type="ECO:0000313" key="14">
    <source>
        <dbReference type="EnsemblPlants" id="AES91375"/>
    </source>
</evidence>
<keyword evidence="4" id="KW-0132">Cell division</keyword>
<dbReference type="AlphaFoldDB" id="G7JT53"/>
<dbReference type="Proteomes" id="UP000265566">
    <property type="component" value="Chromosome 4"/>
</dbReference>
<dbReference type="OMA" id="LRMWEAY"/>
<dbReference type="EMBL" id="CM001220">
    <property type="protein sequence ID" value="AES91375.1"/>
    <property type="molecule type" value="Genomic_DNA"/>
</dbReference>
<evidence type="ECO:0000256" key="11">
    <source>
        <dbReference type="SAM" id="MobiDB-lite"/>
    </source>
</evidence>
<reference evidence="12 15" key="1">
    <citation type="journal article" date="2011" name="Nature">
        <title>The Medicago genome provides insight into the evolution of rhizobial symbioses.</title>
        <authorList>
            <person name="Young N.D."/>
            <person name="Debelle F."/>
            <person name="Oldroyd G.E."/>
            <person name="Geurts R."/>
            <person name="Cannon S.B."/>
            <person name="Udvardi M.K."/>
            <person name="Benedito V.A."/>
            <person name="Mayer K.F."/>
            <person name="Gouzy J."/>
            <person name="Schoof H."/>
            <person name="Van de Peer Y."/>
            <person name="Proost S."/>
            <person name="Cook D.R."/>
            <person name="Meyers B.C."/>
            <person name="Spannagl M."/>
            <person name="Cheung F."/>
            <person name="De Mita S."/>
            <person name="Krishnakumar V."/>
            <person name="Gundlach H."/>
            <person name="Zhou S."/>
            <person name="Mudge J."/>
            <person name="Bharti A.K."/>
            <person name="Murray J.D."/>
            <person name="Naoumkina M.A."/>
            <person name="Rosen B."/>
            <person name="Silverstein K.A."/>
            <person name="Tang H."/>
            <person name="Rombauts S."/>
            <person name="Zhao P.X."/>
            <person name="Zhou P."/>
            <person name="Barbe V."/>
            <person name="Bardou P."/>
            <person name="Bechner M."/>
            <person name="Bellec A."/>
            <person name="Berger A."/>
            <person name="Berges H."/>
            <person name="Bidwell S."/>
            <person name="Bisseling T."/>
            <person name="Choisne N."/>
            <person name="Couloux A."/>
            <person name="Denny R."/>
            <person name="Deshpande S."/>
            <person name="Dai X."/>
            <person name="Doyle J.J."/>
            <person name="Dudez A.M."/>
            <person name="Farmer A.D."/>
            <person name="Fouteau S."/>
            <person name="Franken C."/>
            <person name="Gibelin C."/>
            <person name="Gish J."/>
            <person name="Goldstein S."/>
            <person name="Gonzalez A.J."/>
            <person name="Green P.J."/>
            <person name="Hallab A."/>
            <person name="Hartog M."/>
            <person name="Hua A."/>
            <person name="Humphray S.J."/>
            <person name="Jeong D.H."/>
            <person name="Jing Y."/>
            <person name="Jocker A."/>
            <person name="Kenton S.M."/>
            <person name="Kim D.J."/>
            <person name="Klee K."/>
            <person name="Lai H."/>
            <person name="Lang C."/>
            <person name="Lin S."/>
            <person name="Macmil S.L."/>
            <person name="Magdelenat G."/>
            <person name="Matthews L."/>
            <person name="McCorrison J."/>
            <person name="Monaghan E.L."/>
            <person name="Mun J.H."/>
            <person name="Najar F.Z."/>
            <person name="Nicholson C."/>
            <person name="Noirot C."/>
            <person name="O'Bleness M."/>
            <person name="Paule C.R."/>
            <person name="Poulain J."/>
            <person name="Prion F."/>
            <person name="Qin B."/>
            <person name="Qu C."/>
            <person name="Retzel E.F."/>
            <person name="Riddle C."/>
            <person name="Sallet E."/>
            <person name="Samain S."/>
            <person name="Samson N."/>
            <person name="Sanders I."/>
            <person name="Saurat O."/>
            <person name="Scarpelli C."/>
            <person name="Schiex T."/>
            <person name="Segurens B."/>
            <person name="Severin A.J."/>
            <person name="Sherrier D.J."/>
            <person name="Shi R."/>
            <person name="Sims S."/>
            <person name="Singer S.R."/>
            <person name="Sinharoy S."/>
            <person name="Sterck L."/>
            <person name="Viollet A."/>
            <person name="Wang B.B."/>
            <person name="Wang K."/>
            <person name="Wang M."/>
            <person name="Wang X."/>
            <person name="Warfsmann J."/>
            <person name="Weissenbach J."/>
            <person name="White D.D."/>
            <person name="White J.D."/>
            <person name="Wiley G.B."/>
            <person name="Wincker P."/>
            <person name="Xing Y."/>
            <person name="Yang L."/>
            <person name="Yao Z."/>
            <person name="Ying F."/>
            <person name="Zhai J."/>
            <person name="Zhou L."/>
            <person name="Zuber A."/>
            <person name="Denarie J."/>
            <person name="Dixon R.A."/>
            <person name="May G.D."/>
            <person name="Schwartz D.C."/>
            <person name="Rogers J."/>
            <person name="Quetier F."/>
            <person name="Town C.D."/>
            <person name="Roe B.A."/>
        </authorList>
    </citation>
    <scope>NUCLEOTIDE SEQUENCE [LARGE SCALE GENOMIC DNA]</scope>
    <source>
        <strain evidence="12">A17</strain>
        <strain evidence="14 15">cv. Jemalong A17</strain>
    </source>
</reference>
<dbReference type="Gramene" id="rna26509">
    <property type="protein sequence ID" value="RHN63765.1"/>
    <property type="gene ID" value="gene26509"/>
</dbReference>
<dbReference type="GO" id="GO:0051301">
    <property type="term" value="P:cell division"/>
    <property type="evidence" value="ECO:0007669"/>
    <property type="project" value="UniProtKB-KW"/>
</dbReference>
<dbReference type="Pfam" id="PF05859">
    <property type="entry name" value="Mis12"/>
    <property type="match status" value="1"/>
</dbReference>
<dbReference type="eggNOG" id="ENOG502QVA6">
    <property type="taxonomic scope" value="Eukaryota"/>
</dbReference>
<evidence type="ECO:0000256" key="1">
    <source>
        <dbReference type="ARBA" id="ARBA00004629"/>
    </source>
</evidence>
<feature type="coiled-coil region" evidence="10">
    <location>
        <begin position="131"/>
        <end position="158"/>
    </location>
</feature>
<dbReference type="ExpressionAtlas" id="G7JT53">
    <property type="expression patterns" value="differential"/>
</dbReference>
<feature type="region of interest" description="Disordered" evidence="11">
    <location>
        <begin position="107"/>
        <end position="126"/>
    </location>
</feature>
<dbReference type="GO" id="GO:0051382">
    <property type="term" value="P:kinetochore assembly"/>
    <property type="evidence" value="ECO:0000318"/>
    <property type="project" value="GO_Central"/>
</dbReference>
<dbReference type="Proteomes" id="UP000002051">
    <property type="component" value="Chromosome 4"/>
</dbReference>
<comment type="similarity">
    <text evidence="2">Belongs to the mis12 family.</text>
</comment>
<dbReference type="PANTHER" id="PTHR14527:SF2">
    <property type="entry name" value="PROTEIN MIS12 HOMOLOG"/>
    <property type="match status" value="1"/>
</dbReference>
<dbReference type="EnsemblPlants" id="AES91375">
    <property type="protein sequence ID" value="AES91375"/>
    <property type="gene ID" value="MTR_4g112830"/>
</dbReference>
<evidence type="ECO:0000256" key="2">
    <source>
        <dbReference type="ARBA" id="ARBA00008643"/>
    </source>
</evidence>
<evidence type="ECO:0000256" key="7">
    <source>
        <dbReference type="ARBA" id="ARBA00023054"/>
    </source>
</evidence>
<accession>G7JT53</accession>
<evidence type="ECO:0000313" key="16">
    <source>
        <dbReference type="Proteomes" id="UP000265566"/>
    </source>
</evidence>
<dbReference type="PaxDb" id="3880-AES91375"/>
<dbReference type="OrthoDB" id="1884855at2759"/>
<evidence type="ECO:0000256" key="10">
    <source>
        <dbReference type="SAM" id="Coils"/>
    </source>
</evidence>
<comment type="subcellular location">
    <subcellularLocation>
        <location evidence="1">Chromosome</location>
        <location evidence="1">Centromere</location>
        <location evidence="1">Kinetochore</location>
    </subcellularLocation>
</comment>
<keyword evidence="8" id="KW-0131">Cell cycle</keyword>
<evidence type="ECO:0000256" key="6">
    <source>
        <dbReference type="ARBA" id="ARBA00022838"/>
    </source>
</evidence>
<reference evidence="16" key="4">
    <citation type="journal article" date="2018" name="Nat. Plants">
        <title>Whole-genome landscape of Medicago truncatula symbiotic genes.</title>
        <authorList>
            <person name="Pecrix Y."/>
            <person name="Staton S.E."/>
            <person name="Sallet E."/>
            <person name="Lelandais-Briere C."/>
            <person name="Moreau S."/>
            <person name="Carrere S."/>
            <person name="Blein T."/>
            <person name="Jardinaud M.F."/>
            <person name="Latrasse D."/>
            <person name="Zouine M."/>
            <person name="Zahm M."/>
            <person name="Kreplak J."/>
            <person name="Mayjonade B."/>
            <person name="Satge C."/>
            <person name="Perez M."/>
            <person name="Cauet S."/>
            <person name="Marande W."/>
            <person name="Chantry-Darmon C."/>
            <person name="Lopez-Roques C."/>
            <person name="Bouchez O."/>
            <person name="Berard A."/>
            <person name="Debelle F."/>
            <person name="Munos S."/>
            <person name="Bendahmane A."/>
            <person name="Berges H."/>
            <person name="Niebel A."/>
            <person name="Buitink J."/>
            <person name="Frugier F."/>
            <person name="Benhamed M."/>
            <person name="Crespi M."/>
            <person name="Gouzy J."/>
            <person name="Gamas P."/>
        </authorList>
    </citation>
    <scope>NUCLEOTIDE SEQUENCE [LARGE SCALE GENOMIC DNA]</scope>
    <source>
        <strain evidence="16">cv. Jemalong A17</strain>
    </source>
</reference>
<keyword evidence="7 10" id="KW-0175">Coiled coil</keyword>
<proteinExistence type="inferred from homology"/>
<keyword evidence="5" id="KW-0498">Mitosis</keyword>
<dbReference type="PANTHER" id="PTHR14527">
    <property type="entry name" value="PROTEIN MIS12 HOMOLOG"/>
    <property type="match status" value="1"/>
</dbReference>
<evidence type="ECO:0000313" key="12">
    <source>
        <dbReference type="EMBL" id="AES91375.1"/>
    </source>
</evidence>
<dbReference type="STRING" id="3880.G7JT53"/>
<name>G7JT53_MEDTR</name>
<gene>
    <name evidence="12" type="ordered locus">MTR_4g112830</name>
    <name evidence="13" type="ORF">MtrunA17_Chr4g0061861</name>
</gene>
<dbReference type="InterPro" id="IPR008685">
    <property type="entry name" value="Centromere_Mis12"/>
</dbReference>